<feature type="domain" description="DUF2169" evidence="1">
    <location>
        <begin position="21"/>
        <end position="318"/>
    </location>
</feature>
<proteinExistence type="predicted"/>
<evidence type="ECO:0000313" key="3">
    <source>
        <dbReference type="Proteomes" id="UP000237968"/>
    </source>
</evidence>
<keyword evidence="3" id="KW-1185">Reference proteome</keyword>
<protein>
    <recommendedName>
        <fullName evidence="1">DUF2169 domain-containing protein</fullName>
    </recommendedName>
</protein>
<evidence type="ECO:0000313" key="2">
    <source>
        <dbReference type="EMBL" id="PRP96567.1"/>
    </source>
</evidence>
<dbReference type="EMBL" id="PVNK01000165">
    <property type="protein sequence ID" value="PRP96567.1"/>
    <property type="molecule type" value="Genomic_DNA"/>
</dbReference>
<dbReference type="AlphaFoldDB" id="A0A2S9XUL5"/>
<organism evidence="2 3">
    <name type="scientific">Enhygromyxa salina</name>
    <dbReference type="NCBI Taxonomy" id="215803"/>
    <lineage>
        <taxon>Bacteria</taxon>
        <taxon>Pseudomonadati</taxon>
        <taxon>Myxococcota</taxon>
        <taxon>Polyangia</taxon>
        <taxon>Nannocystales</taxon>
        <taxon>Nannocystaceae</taxon>
        <taxon>Enhygromyxa</taxon>
    </lineage>
</organism>
<name>A0A2S9XUL5_9BACT</name>
<evidence type="ECO:0000259" key="1">
    <source>
        <dbReference type="Pfam" id="PF09937"/>
    </source>
</evidence>
<dbReference type="RefSeq" id="WP_258182910.1">
    <property type="nucleotide sequence ID" value="NZ_PVNK01000165.1"/>
</dbReference>
<dbReference type="Pfam" id="PF09937">
    <property type="entry name" value="DUF2169"/>
    <property type="match status" value="1"/>
</dbReference>
<comment type="caution">
    <text evidence="2">The sequence shown here is derived from an EMBL/GenBank/DDBJ whole genome shotgun (WGS) entry which is preliminary data.</text>
</comment>
<dbReference type="InterPro" id="IPR018683">
    <property type="entry name" value="DUF2169"/>
</dbReference>
<sequence>MLFENNTTYEAGWTLAFARTGHEQLVVVAKATYELPLAEPSWAEPALAEQQVPLLDSDEFAGDPETTAMRFENDYATHKPRCDVVLHGSAYPPDGRPTPRVEVSMRVGALHKRFVVTGDRGWVRAAGSFVPSPPTMFARQRFSYDTAYGGTELAPRNPGRVATCLANPVGRGYAIAGLDEDVYPMPNTEELGRQITAPGRDYRPMALGPIGRHWQPRVRYGGSYDEQWLQERAPFWPDDFDYRYFQCAPPDQQVPYPVGGEPVELIGLTPAGSLRMRLPKLELPVLFVPHVGAPEEVRAKVDTIVLEPDAGRMTLTWRVTKTLAREVFELANTVVGGRGERWMRAQRARARGKTYYPSLGALVAARKRERGGA</sequence>
<dbReference type="Proteomes" id="UP000237968">
    <property type="component" value="Unassembled WGS sequence"/>
</dbReference>
<accession>A0A2S9XUL5</accession>
<reference evidence="2 3" key="1">
    <citation type="submission" date="2018-03" db="EMBL/GenBank/DDBJ databases">
        <title>Draft Genome Sequences of the Obligatory Marine Myxobacteria Enhygromyxa salina SWB005.</title>
        <authorList>
            <person name="Poehlein A."/>
            <person name="Moghaddam J.A."/>
            <person name="Harms H."/>
            <person name="Alanjari M."/>
            <person name="Koenig G.M."/>
            <person name="Daniel R."/>
            <person name="Schaeberle T.F."/>
        </authorList>
    </citation>
    <scope>NUCLEOTIDE SEQUENCE [LARGE SCALE GENOMIC DNA]</scope>
    <source>
        <strain evidence="2 3">SWB005</strain>
    </source>
</reference>
<gene>
    <name evidence="2" type="ORF">ENSA5_36430</name>
</gene>